<organism evidence="3 4">
    <name type="scientific">Rubrobacter marinus</name>
    <dbReference type="NCBI Taxonomy" id="2653852"/>
    <lineage>
        <taxon>Bacteria</taxon>
        <taxon>Bacillati</taxon>
        <taxon>Actinomycetota</taxon>
        <taxon>Rubrobacteria</taxon>
        <taxon>Rubrobacterales</taxon>
        <taxon>Rubrobacteraceae</taxon>
        <taxon>Rubrobacter</taxon>
    </lineage>
</organism>
<dbReference type="InterPro" id="IPR035086">
    <property type="entry name" value="DgcN-like_C"/>
</dbReference>
<dbReference type="InterPro" id="IPR011669">
    <property type="entry name" value="DgcN-like"/>
</dbReference>
<dbReference type="RefSeq" id="WP_166395263.1">
    <property type="nucleotide sequence ID" value="NZ_CP045121.1"/>
</dbReference>
<evidence type="ECO:0000259" key="2">
    <source>
        <dbReference type="Pfam" id="PF17396"/>
    </source>
</evidence>
<proteinExistence type="predicted"/>
<dbReference type="AlphaFoldDB" id="A0A6G8PTC8"/>
<sequence>MTAPRRRYAILADGWFANRHAKTAHGLIRYGGDEVACVIDSTLAGRRVSDVMSNLHEPARGETPIVAGLREALELRPTSILVGLAPAGGRLPEEWMRTLREAAAAGLEIVSGLHQRLAPELPGAKVWDVREPPEGLPIFSGEGFGIEPVVATAVGTSSAIGKMTAVLEIQRAAIERGTRAEFVPTGQTGAVIAGWGICIDAVVSDFAAGASERLVLEAATRSPDLILVEGQGSIAHPAYSGVTTALLHGSCPDCLILCADAHGPEDELFPGVPFPEPKEISPRYEELAALVKPAPVVAVSVNTSALGDAEAEALVERIATETGLPTADPVRGDATPILDALLKAPKTRPAAR</sequence>
<dbReference type="Pfam" id="PF17396">
    <property type="entry name" value="DUF1611_N"/>
    <property type="match status" value="1"/>
</dbReference>
<accession>A0A6G8PTC8</accession>
<name>A0A6G8PTC8_9ACTN</name>
<dbReference type="SUPFAM" id="SSF52540">
    <property type="entry name" value="P-loop containing nucleoside triphosphate hydrolases"/>
    <property type="match status" value="1"/>
</dbReference>
<dbReference type="PANTHER" id="PTHR40690:SF1">
    <property type="entry name" value="DUF1611 DOMAIN-CONTAINING PROTEIN"/>
    <property type="match status" value="1"/>
</dbReference>
<evidence type="ECO:0000313" key="3">
    <source>
        <dbReference type="EMBL" id="QIN77583.1"/>
    </source>
</evidence>
<dbReference type="InterPro" id="IPR027417">
    <property type="entry name" value="P-loop_NTPase"/>
</dbReference>
<reference evidence="3 4" key="1">
    <citation type="submission" date="2019-10" db="EMBL/GenBank/DDBJ databases">
        <title>Rubrobacter sp nov SCSIO 52915 isolated from a deep-sea sediment in the South China Sea.</title>
        <authorList>
            <person name="Chen R.W."/>
        </authorList>
    </citation>
    <scope>NUCLEOTIDE SEQUENCE [LARGE SCALE GENOMIC DNA]</scope>
    <source>
        <strain evidence="3 4">SCSIO 52915</strain>
    </source>
</reference>
<dbReference type="Proteomes" id="UP000502706">
    <property type="component" value="Chromosome"/>
</dbReference>
<dbReference type="InterPro" id="IPR035402">
    <property type="entry name" value="DgcN-like_N"/>
</dbReference>
<dbReference type="PANTHER" id="PTHR40690">
    <property type="entry name" value="GLL3100 PROTEIN"/>
    <property type="match status" value="1"/>
</dbReference>
<dbReference type="EMBL" id="CP045121">
    <property type="protein sequence ID" value="QIN77583.1"/>
    <property type="molecule type" value="Genomic_DNA"/>
</dbReference>
<protein>
    <submittedName>
        <fullName evidence="3">DUF1611 domain-containing protein</fullName>
    </submittedName>
</protein>
<dbReference type="KEGG" id="rmar:GBA65_02605"/>
<evidence type="ECO:0000259" key="1">
    <source>
        <dbReference type="Pfam" id="PF07755"/>
    </source>
</evidence>
<keyword evidence="4" id="KW-1185">Reference proteome</keyword>
<gene>
    <name evidence="3" type="ORF">GBA65_02605</name>
</gene>
<dbReference type="Gene3D" id="3.40.50.300">
    <property type="entry name" value="P-loop containing nucleotide triphosphate hydrolases"/>
    <property type="match status" value="1"/>
</dbReference>
<dbReference type="Gene3D" id="3.40.50.720">
    <property type="entry name" value="NAD(P)-binding Rossmann-like Domain"/>
    <property type="match status" value="1"/>
</dbReference>
<feature type="domain" description="D-glutamate N-acetyltransferase-like N-terminal" evidence="2">
    <location>
        <begin position="42"/>
        <end position="132"/>
    </location>
</feature>
<dbReference type="Pfam" id="PF07755">
    <property type="entry name" value="DUF1611"/>
    <property type="match status" value="1"/>
</dbReference>
<dbReference type="PIRSF" id="PIRSF026760">
    <property type="entry name" value="UCP026760"/>
    <property type="match status" value="1"/>
</dbReference>
<feature type="domain" description="D-glutamate N-acetyltransferase-like C-terminal" evidence="1">
    <location>
        <begin position="138"/>
        <end position="337"/>
    </location>
</feature>
<evidence type="ECO:0000313" key="4">
    <source>
        <dbReference type="Proteomes" id="UP000502706"/>
    </source>
</evidence>